<keyword evidence="1" id="KW-0479">Metal-binding</keyword>
<evidence type="ECO:0000256" key="1">
    <source>
        <dbReference type="PROSITE-ProRule" id="PRU00175"/>
    </source>
</evidence>
<feature type="region of interest" description="Disordered" evidence="3">
    <location>
        <begin position="156"/>
        <end position="215"/>
    </location>
</feature>
<evidence type="ECO:0000259" key="4">
    <source>
        <dbReference type="PROSITE" id="PS50089"/>
    </source>
</evidence>
<dbReference type="Gene3D" id="3.30.40.10">
    <property type="entry name" value="Zinc/RING finger domain, C3HC4 (zinc finger)"/>
    <property type="match status" value="1"/>
</dbReference>
<keyword evidence="1" id="KW-0863">Zinc-finger</keyword>
<organism>
    <name type="scientific">Serpula lacrymans var. lacrymans (strain S7.9)</name>
    <name type="common">Dry rot fungus</name>
    <dbReference type="NCBI Taxonomy" id="578457"/>
    <lineage>
        <taxon>Eukaryota</taxon>
        <taxon>Fungi</taxon>
        <taxon>Dikarya</taxon>
        <taxon>Basidiomycota</taxon>
        <taxon>Agaricomycotina</taxon>
        <taxon>Agaricomycetes</taxon>
        <taxon>Agaricomycetidae</taxon>
        <taxon>Boletales</taxon>
        <taxon>Coniophorineae</taxon>
        <taxon>Serpulaceae</taxon>
        <taxon>Serpula</taxon>
    </lineage>
</organism>
<dbReference type="HOGENOM" id="CLU_079701_0_0_1"/>
<dbReference type="Pfam" id="PF15227">
    <property type="entry name" value="zf-C3HC4_4"/>
    <property type="match status" value="1"/>
</dbReference>
<feature type="coiled-coil region" evidence="2">
    <location>
        <begin position="89"/>
        <end position="151"/>
    </location>
</feature>
<dbReference type="PROSITE" id="PS50089">
    <property type="entry name" value="ZF_RING_2"/>
    <property type="match status" value="1"/>
</dbReference>
<dbReference type="GO" id="GO:0008270">
    <property type="term" value="F:zinc ion binding"/>
    <property type="evidence" value="ECO:0007669"/>
    <property type="project" value="UniProtKB-KW"/>
</dbReference>
<dbReference type="GeneID" id="18812862"/>
<gene>
    <name evidence="5" type="ORF">SERLADRAFT_410039</name>
</gene>
<dbReference type="SUPFAM" id="SSF57850">
    <property type="entry name" value="RING/U-box"/>
    <property type="match status" value="1"/>
</dbReference>
<feature type="domain" description="RING-type" evidence="4">
    <location>
        <begin position="4"/>
        <end position="47"/>
    </location>
</feature>
<dbReference type="SMART" id="SM00184">
    <property type="entry name" value="RING"/>
    <property type="match status" value="1"/>
</dbReference>
<name>F8P353_SERL9</name>
<dbReference type="InterPro" id="IPR001841">
    <property type="entry name" value="Znf_RING"/>
</dbReference>
<dbReference type="EMBL" id="GL945437">
    <property type="protein sequence ID" value="EGO22584.1"/>
    <property type="molecule type" value="Genomic_DNA"/>
</dbReference>
<evidence type="ECO:0000313" key="5">
    <source>
        <dbReference type="EMBL" id="EGO22584.1"/>
    </source>
</evidence>
<keyword evidence="2" id="KW-0175">Coiled coil</keyword>
<evidence type="ECO:0000256" key="2">
    <source>
        <dbReference type="SAM" id="Coils"/>
    </source>
</evidence>
<protein>
    <recommendedName>
        <fullName evidence="4">RING-type domain-containing protein</fullName>
    </recommendedName>
</protein>
<dbReference type="OrthoDB" id="6270329at2759"/>
<dbReference type="RefSeq" id="XP_007321122.1">
    <property type="nucleotide sequence ID" value="XM_007321060.1"/>
</dbReference>
<dbReference type="InterPro" id="IPR013083">
    <property type="entry name" value="Znf_RING/FYVE/PHD"/>
</dbReference>
<reference evidence="5" key="1">
    <citation type="submission" date="2011-04" db="EMBL/GenBank/DDBJ databases">
        <title>Evolution of plant cell wall degrading machinery underlies the functional diversity of forest fungi.</title>
        <authorList>
            <consortium name="US DOE Joint Genome Institute (JGI-PGF)"/>
            <person name="Eastwood D.C."/>
            <person name="Floudas D."/>
            <person name="Binder M."/>
            <person name="Majcherczyk A."/>
            <person name="Schneider P."/>
            <person name="Aerts A."/>
            <person name="Asiegbu F.O."/>
            <person name="Baker S.E."/>
            <person name="Barry K."/>
            <person name="Bendiksby M."/>
            <person name="Blumentritt M."/>
            <person name="Coutinho P.M."/>
            <person name="Cullen D."/>
            <person name="Cullen D."/>
            <person name="Gathman A."/>
            <person name="Goodell B."/>
            <person name="Henrissat B."/>
            <person name="Ihrmark K."/>
            <person name="Kauserud H."/>
            <person name="Kohler A."/>
            <person name="LaButti K."/>
            <person name="Lapidus A."/>
            <person name="Lavin J.L."/>
            <person name="Lee Y.-H."/>
            <person name="Lindquist E."/>
            <person name="Lilly W."/>
            <person name="Lucas S."/>
            <person name="Morin E."/>
            <person name="Murat C."/>
            <person name="Oguiza J.A."/>
            <person name="Park J."/>
            <person name="Pisabarro A.G."/>
            <person name="Riley R."/>
            <person name="Rosling A."/>
            <person name="Salamov A."/>
            <person name="Schmidt O."/>
            <person name="Schmutz J."/>
            <person name="Skrede I."/>
            <person name="Stenlid J."/>
            <person name="Wiebenga A."/>
            <person name="Xie X."/>
            <person name="Kues U."/>
            <person name="Hibbett D.S."/>
            <person name="Hoffmeister D."/>
            <person name="Hogberg N."/>
            <person name="Martin F."/>
            <person name="Grigoriev I.V."/>
            <person name="Watkinson S.C."/>
        </authorList>
    </citation>
    <scope>NUCLEOTIDE SEQUENCE</scope>
    <source>
        <strain evidence="5">S7.9</strain>
    </source>
</reference>
<proteinExistence type="predicted"/>
<evidence type="ECO:0000256" key="3">
    <source>
        <dbReference type="SAM" id="MobiDB-lite"/>
    </source>
</evidence>
<accession>F8P353</accession>
<sequence>MAECGICLDQLKSPVSIPCGHVHCESCLIAHVNASPDAMKAACPTCRSKFYVVSQNLALVPPKYHDFLLPSVRKLFIDIPSQSRLKKDVAILNGRVKSLQKDKDLLMEKCEAYMASADKHAQGEKEARMRAGEAQRQLEELQKKYTLMKKKYRTEPRDDCVNASNASTSMMSVASTSRQKPESAEAPSQRLPARNFLEPLKSSTSSRPKRPLPKSRLWLPSHLADNNMLDPPPIFRKKLRTIRRTDVHMSGSDTEHS</sequence>
<feature type="compositionally biased region" description="Low complexity" evidence="3">
    <location>
        <begin position="161"/>
        <end position="177"/>
    </location>
</feature>
<dbReference type="KEGG" id="sla:SERLADRAFT_410039"/>
<dbReference type="Proteomes" id="UP000008064">
    <property type="component" value="Unassembled WGS sequence"/>
</dbReference>
<keyword evidence="1" id="KW-0862">Zinc</keyword>
<dbReference type="AlphaFoldDB" id="F8P353"/>